<comment type="caution">
    <text evidence="2">The sequence shown here is derived from an EMBL/GenBank/DDBJ whole genome shotgun (WGS) entry which is preliminary data.</text>
</comment>
<evidence type="ECO:0000259" key="1">
    <source>
        <dbReference type="Pfam" id="PF07969"/>
    </source>
</evidence>
<dbReference type="RefSeq" id="WP_377283560.1">
    <property type="nucleotide sequence ID" value="NZ_JBHRSI010000009.1"/>
</dbReference>
<accession>A0ABW4N426</accession>
<dbReference type="NCBIfam" id="TIGR02318">
    <property type="entry name" value="phosphono_phnM"/>
    <property type="match status" value="1"/>
</dbReference>
<evidence type="ECO:0000313" key="3">
    <source>
        <dbReference type="Proteomes" id="UP001597237"/>
    </source>
</evidence>
<dbReference type="InterPro" id="IPR051781">
    <property type="entry name" value="Metallo-dep_Hydrolase"/>
</dbReference>
<organism evidence="2 3">
    <name type="scientific">Phenylobacterium terrae</name>
    <dbReference type="NCBI Taxonomy" id="2665495"/>
    <lineage>
        <taxon>Bacteria</taxon>
        <taxon>Pseudomonadati</taxon>
        <taxon>Pseudomonadota</taxon>
        <taxon>Alphaproteobacteria</taxon>
        <taxon>Caulobacterales</taxon>
        <taxon>Caulobacteraceae</taxon>
        <taxon>Phenylobacterium</taxon>
    </lineage>
</organism>
<dbReference type="PANTHER" id="PTHR43135">
    <property type="entry name" value="ALPHA-D-RIBOSE 1-METHYLPHOSPHONATE 5-TRIPHOSPHATE DIPHOSPHATASE"/>
    <property type="match status" value="1"/>
</dbReference>
<dbReference type="NCBIfam" id="NF011990">
    <property type="entry name" value="PRK15446.2-6"/>
    <property type="match status" value="1"/>
</dbReference>
<dbReference type="GO" id="GO:0016787">
    <property type="term" value="F:hydrolase activity"/>
    <property type="evidence" value="ECO:0007669"/>
    <property type="project" value="UniProtKB-KW"/>
</dbReference>
<dbReference type="SUPFAM" id="SSF51338">
    <property type="entry name" value="Composite domain of metallo-dependent hydrolases"/>
    <property type="match status" value="1"/>
</dbReference>
<gene>
    <name evidence="2" type="ORF">ACFSC0_13890</name>
</gene>
<dbReference type="InterPro" id="IPR012696">
    <property type="entry name" value="PhnM"/>
</dbReference>
<dbReference type="Gene3D" id="3.20.20.140">
    <property type="entry name" value="Metal-dependent hydrolases"/>
    <property type="match status" value="1"/>
</dbReference>
<protein>
    <submittedName>
        <fullName evidence="2">Alpha-D-ribose 1-methylphosphonate 5-triphosphate diphosphatase</fullName>
        <ecNumber evidence="2">3.6.1.63</ecNumber>
    </submittedName>
</protein>
<dbReference type="PANTHER" id="PTHR43135:SF3">
    <property type="entry name" value="ALPHA-D-RIBOSE 1-METHYLPHOSPHONATE 5-TRIPHOSPHATE DIPHOSPHATASE"/>
    <property type="match status" value="1"/>
</dbReference>
<feature type="domain" description="Amidohydrolase 3" evidence="1">
    <location>
        <begin position="188"/>
        <end position="376"/>
    </location>
</feature>
<dbReference type="Proteomes" id="UP001597237">
    <property type="component" value="Unassembled WGS sequence"/>
</dbReference>
<dbReference type="EMBL" id="JBHUEY010000001">
    <property type="protein sequence ID" value="MFD1784493.1"/>
    <property type="molecule type" value="Genomic_DNA"/>
</dbReference>
<dbReference type="Gene3D" id="2.30.40.10">
    <property type="entry name" value="Urease, subunit C, domain 1"/>
    <property type="match status" value="2"/>
</dbReference>
<dbReference type="NCBIfam" id="NF011984">
    <property type="entry name" value="PRK15446.1-5"/>
    <property type="match status" value="1"/>
</dbReference>
<keyword evidence="3" id="KW-1185">Reference proteome</keyword>
<keyword evidence="2" id="KW-0378">Hydrolase</keyword>
<dbReference type="InterPro" id="IPR013108">
    <property type="entry name" value="Amidohydro_3"/>
</dbReference>
<proteinExistence type="predicted"/>
<reference evidence="3" key="1">
    <citation type="journal article" date="2019" name="Int. J. Syst. Evol. Microbiol.">
        <title>The Global Catalogue of Microorganisms (GCM) 10K type strain sequencing project: providing services to taxonomists for standard genome sequencing and annotation.</title>
        <authorList>
            <consortium name="The Broad Institute Genomics Platform"/>
            <consortium name="The Broad Institute Genome Sequencing Center for Infectious Disease"/>
            <person name="Wu L."/>
            <person name="Ma J."/>
        </authorList>
    </citation>
    <scope>NUCLEOTIDE SEQUENCE [LARGE SCALE GENOMIC DNA]</scope>
    <source>
        <strain evidence="3">DFY28</strain>
    </source>
</reference>
<sequence length="377" mass="41130">MELAFRNARIVAGEEEFIGSLLVRDGEIAEVASGASTVGEDLEGDVLMPGVVDLHTDNLEKHYFPRPNIDWNPVSAAVTHDGCGLSVGVTTTYDSLSVGTYNASPARAEESLRRLVDGLLTAWRAGMLKGDHRIHWRCETTSDHLRERLDHLADHPMTAMISLMDHTPGQRQYRNVEKHTANWRANGMTDLAVEQRLAEARARQSRNAAPNRVYVAALAKERGLPLVSHDDEDEAHVEEAADLGATVSEFPVTIEAARKARERGMVIVMGGPNLIRGGSYSGNVRAAELAELGLLDAFASDYVPRSLIECAFRITAEPFGWSLPRAVALVTEAPARAAGLTDRGRIAPGRRADLVRVRPVDGMPVVRGVWVKGRRVA</sequence>
<dbReference type="EC" id="3.6.1.63" evidence="2"/>
<dbReference type="InterPro" id="IPR032466">
    <property type="entry name" value="Metal_Hydrolase"/>
</dbReference>
<dbReference type="PIRSF" id="PIRSF038971">
    <property type="entry name" value="PhnM"/>
    <property type="match status" value="1"/>
</dbReference>
<dbReference type="InterPro" id="IPR011059">
    <property type="entry name" value="Metal-dep_hydrolase_composite"/>
</dbReference>
<dbReference type="Pfam" id="PF07969">
    <property type="entry name" value="Amidohydro_3"/>
    <property type="match status" value="1"/>
</dbReference>
<dbReference type="SUPFAM" id="SSF51556">
    <property type="entry name" value="Metallo-dependent hydrolases"/>
    <property type="match status" value="1"/>
</dbReference>
<evidence type="ECO:0000313" key="2">
    <source>
        <dbReference type="EMBL" id="MFD1784493.1"/>
    </source>
</evidence>
<name>A0ABW4N426_9CAUL</name>